<dbReference type="GO" id="GO:0046854">
    <property type="term" value="P:phosphatidylinositol phosphate biosynthetic process"/>
    <property type="evidence" value="ECO:0007669"/>
    <property type="project" value="InterPro"/>
</dbReference>
<dbReference type="InterPro" id="IPR020550">
    <property type="entry name" value="Inositol_monophosphatase_CS"/>
</dbReference>
<keyword evidence="7 16" id="KW-0812">Transmembrane</keyword>
<sequence>MPINQYVRKYVIMNLGGAIHLNKKFCLVIFIILVLYLYLSSFGSRDENDFTKQTQNKVNLKNLLHMAVIAAENGGNEVKNNINSNKIESKGKTKEGADDKVTTADYKSHCIMQGTIKKLYHDIKLISEEFKTNCEGIDLPSEFPSIPREIDALNDSWVKDSDITVWIDPLDATQEYTEKMYEFVTTMVCVAVNGKPVIGIVHKPFLKETYWGWVGTSKSPNLQVKERSDDELIFIVSRSHTGKVKEMINTKLSEIKNKIVEAGGAGYKVLEVIKGNADVYFHTTAIKKWDICAGNALLFSVGGNMTTLKDELIDYGDTENAVNTNGLVATLKKYLNLKKLLI</sequence>
<evidence type="ECO:0000256" key="15">
    <source>
        <dbReference type="PIRSR" id="PIRSR600760-2"/>
    </source>
</evidence>
<evidence type="ECO:0000256" key="13">
    <source>
        <dbReference type="ARBA" id="ARBA00042119"/>
    </source>
</evidence>
<evidence type="ECO:0000256" key="5">
    <source>
        <dbReference type="ARBA" id="ARBA00009759"/>
    </source>
</evidence>
<evidence type="ECO:0000256" key="10">
    <source>
        <dbReference type="ARBA" id="ARBA00022842"/>
    </source>
</evidence>
<dbReference type="Gene3D" id="3.30.540.10">
    <property type="entry name" value="Fructose-1,6-Bisphosphatase, subunit A, domain 1"/>
    <property type="match status" value="1"/>
</dbReference>
<comment type="cofactor">
    <cofactor evidence="2 15">
        <name>Mg(2+)</name>
        <dbReference type="ChEBI" id="CHEBI:18420"/>
    </cofactor>
</comment>
<evidence type="ECO:0000256" key="1">
    <source>
        <dbReference type="ARBA" id="ARBA00001033"/>
    </source>
</evidence>
<dbReference type="GO" id="GO:0012505">
    <property type="term" value="C:endomembrane system"/>
    <property type="evidence" value="ECO:0007669"/>
    <property type="project" value="TreeGrafter"/>
</dbReference>
<name>A0A7F5RFC7_AGRPL</name>
<comment type="catalytic activity">
    <reaction evidence="1">
        <text>a myo-inositol phosphate + H2O = myo-inositol + phosphate</text>
        <dbReference type="Rhea" id="RHEA:24056"/>
        <dbReference type="ChEBI" id="CHEBI:15377"/>
        <dbReference type="ChEBI" id="CHEBI:17268"/>
        <dbReference type="ChEBI" id="CHEBI:43474"/>
        <dbReference type="ChEBI" id="CHEBI:84139"/>
        <dbReference type="EC" id="3.1.3.25"/>
    </reaction>
</comment>
<feature type="binding site" evidence="15">
    <location>
        <position position="171"/>
    </location>
    <ligand>
        <name>Mg(2+)</name>
        <dbReference type="ChEBI" id="CHEBI:18420"/>
        <label>1</label>
        <note>catalytic</note>
    </ligand>
</feature>
<dbReference type="RefSeq" id="XP_025834620.1">
    <property type="nucleotide sequence ID" value="XM_025978835.1"/>
</dbReference>
<feature type="transmembrane region" description="Helical" evidence="16">
    <location>
        <begin position="21"/>
        <end position="39"/>
    </location>
</feature>
<dbReference type="Gene3D" id="3.40.190.80">
    <property type="match status" value="1"/>
</dbReference>
<organism evidence="17 18">
    <name type="scientific">Agrilus planipennis</name>
    <name type="common">Emerald ash borer</name>
    <name type="synonym">Agrilus marcopoli</name>
    <dbReference type="NCBI Taxonomy" id="224129"/>
    <lineage>
        <taxon>Eukaryota</taxon>
        <taxon>Metazoa</taxon>
        <taxon>Ecdysozoa</taxon>
        <taxon>Arthropoda</taxon>
        <taxon>Hexapoda</taxon>
        <taxon>Insecta</taxon>
        <taxon>Pterygota</taxon>
        <taxon>Neoptera</taxon>
        <taxon>Endopterygota</taxon>
        <taxon>Coleoptera</taxon>
        <taxon>Polyphaga</taxon>
        <taxon>Elateriformia</taxon>
        <taxon>Buprestoidea</taxon>
        <taxon>Buprestidae</taxon>
        <taxon>Agrilinae</taxon>
        <taxon>Agrilus</taxon>
    </lineage>
</organism>
<feature type="binding site" evidence="15">
    <location>
        <position position="170"/>
    </location>
    <ligand>
        <name>Mg(2+)</name>
        <dbReference type="ChEBI" id="CHEBI:18420"/>
        <label>1</label>
        <note>catalytic</note>
    </ligand>
</feature>
<dbReference type="KEGG" id="apln:112905769"/>
<dbReference type="FunFam" id="3.30.540.10:FF:000012">
    <property type="entry name" value="Blast:Putative inositol monophosphatase 3"/>
    <property type="match status" value="1"/>
</dbReference>
<dbReference type="InParanoid" id="A0A7F5RFC7"/>
<dbReference type="PROSITE" id="PS00630">
    <property type="entry name" value="IMP_2"/>
    <property type="match status" value="1"/>
</dbReference>
<protein>
    <recommendedName>
        <fullName evidence="6">inositol-phosphate phosphatase</fullName>
        <ecNumber evidence="6">3.1.3.25</ecNumber>
    </recommendedName>
    <alternativeName>
        <fullName evidence="14">Inositol-1(or 4)-monophosphatase 3</fullName>
    </alternativeName>
    <alternativeName>
        <fullName evidence="13">Myo-inositol monophosphatase A3</fullName>
    </alternativeName>
</protein>
<dbReference type="GeneID" id="112905769"/>
<accession>A0A7F5RFC7</accession>
<evidence type="ECO:0000256" key="14">
    <source>
        <dbReference type="ARBA" id="ARBA00042949"/>
    </source>
</evidence>
<evidence type="ECO:0000256" key="11">
    <source>
        <dbReference type="ARBA" id="ARBA00022989"/>
    </source>
</evidence>
<dbReference type="GO" id="GO:0046872">
    <property type="term" value="F:metal ion binding"/>
    <property type="evidence" value="ECO:0007669"/>
    <property type="project" value="UniProtKB-KW"/>
</dbReference>
<dbReference type="FunCoup" id="A0A7F5RFC7">
    <property type="interactions" value="1368"/>
</dbReference>
<feature type="binding site" evidence="15">
    <location>
        <position position="128"/>
    </location>
    <ligand>
        <name>Mg(2+)</name>
        <dbReference type="ChEBI" id="CHEBI:18420"/>
        <label>1</label>
        <note>catalytic</note>
    </ligand>
</feature>
<evidence type="ECO:0000256" key="16">
    <source>
        <dbReference type="SAM" id="Phobius"/>
    </source>
</evidence>
<keyword evidence="8 15" id="KW-0479">Metal-binding</keyword>
<dbReference type="PANTHER" id="PTHR43028:SF4">
    <property type="entry name" value="INOSITOL MONOPHOSPHATASE 3"/>
    <property type="match status" value="1"/>
</dbReference>
<dbReference type="PANTHER" id="PTHR43028">
    <property type="entry name" value="3'(2'),5'-BISPHOSPHATE NUCLEOTIDASE 1"/>
    <property type="match status" value="1"/>
</dbReference>
<dbReference type="OrthoDB" id="74460at2759"/>
<dbReference type="GO" id="GO:0008254">
    <property type="term" value="F:3'-nucleotidase activity"/>
    <property type="evidence" value="ECO:0007669"/>
    <property type="project" value="TreeGrafter"/>
</dbReference>
<evidence type="ECO:0000256" key="3">
    <source>
        <dbReference type="ARBA" id="ARBA00004167"/>
    </source>
</evidence>
<keyword evidence="12 16" id="KW-0472">Membrane</keyword>
<evidence type="ECO:0000256" key="4">
    <source>
        <dbReference type="ARBA" id="ARBA00005152"/>
    </source>
</evidence>
<evidence type="ECO:0000256" key="6">
    <source>
        <dbReference type="ARBA" id="ARBA00013106"/>
    </source>
</evidence>
<evidence type="ECO:0000256" key="2">
    <source>
        <dbReference type="ARBA" id="ARBA00001946"/>
    </source>
</evidence>
<keyword evidence="10 15" id="KW-0460">Magnesium</keyword>
<evidence type="ECO:0000313" key="17">
    <source>
        <dbReference type="Proteomes" id="UP000192223"/>
    </source>
</evidence>
<dbReference type="SUPFAM" id="SSF56655">
    <property type="entry name" value="Carbohydrate phosphatase"/>
    <property type="match status" value="1"/>
</dbReference>
<comment type="similarity">
    <text evidence="5">Belongs to the inositol monophosphatase superfamily.</text>
</comment>
<gene>
    <name evidence="18" type="primary">LOC112905769</name>
</gene>
<keyword evidence="9" id="KW-0378">Hydrolase</keyword>
<proteinExistence type="inferred from homology"/>
<evidence type="ECO:0000256" key="12">
    <source>
        <dbReference type="ARBA" id="ARBA00023136"/>
    </source>
</evidence>
<evidence type="ECO:0000256" key="7">
    <source>
        <dbReference type="ARBA" id="ARBA00022692"/>
    </source>
</evidence>
<feature type="binding site" evidence="15">
    <location>
        <position position="290"/>
    </location>
    <ligand>
        <name>Mg(2+)</name>
        <dbReference type="ChEBI" id="CHEBI:18420"/>
        <label>1</label>
        <note>catalytic</note>
    </ligand>
</feature>
<dbReference type="GO" id="GO:0016020">
    <property type="term" value="C:membrane"/>
    <property type="evidence" value="ECO:0007669"/>
    <property type="project" value="UniProtKB-SubCell"/>
</dbReference>
<feature type="binding site" evidence="15">
    <location>
        <position position="168"/>
    </location>
    <ligand>
        <name>Mg(2+)</name>
        <dbReference type="ChEBI" id="CHEBI:18420"/>
        <label>1</label>
        <note>catalytic</note>
    </ligand>
</feature>
<keyword evidence="17" id="KW-1185">Reference proteome</keyword>
<evidence type="ECO:0000313" key="18">
    <source>
        <dbReference type="RefSeq" id="XP_025834620.1"/>
    </source>
</evidence>
<keyword evidence="11 16" id="KW-1133">Transmembrane helix</keyword>
<dbReference type="InterPro" id="IPR000760">
    <property type="entry name" value="Inositol_monophosphatase-like"/>
</dbReference>
<dbReference type="Proteomes" id="UP000192223">
    <property type="component" value="Unplaced"/>
</dbReference>
<dbReference type="InterPro" id="IPR050725">
    <property type="entry name" value="CysQ/Inositol_MonoPase"/>
</dbReference>
<dbReference type="GO" id="GO:0005737">
    <property type="term" value="C:cytoplasm"/>
    <property type="evidence" value="ECO:0007669"/>
    <property type="project" value="UniProtKB-ARBA"/>
</dbReference>
<reference evidence="18" key="1">
    <citation type="submission" date="2025-08" db="UniProtKB">
        <authorList>
            <consortium name="RefSeq"/>
        </authorList>
    </citation>
    <scope>IDENTIFICATION</scope>
    <source>
        <tissue evidence="18">Entire body</tissue>
    </source>
</reference>
<evidence type="ECO:0000256" key="8">
    <source>
        <dbReference type="ARBA" id="ARBA00022723"/>
    </source>
</evidence>
<comment type="pathway">
    <text evidence="4">Polyol metabolism; myo-inositol biosynthesis; myo-inositol from D-glucose 6-phosphate: step 2/2.</text>
</comment>
<dbReference type="AlphaFoldDB" id="A0A7F5RFC7"/>
<dbReference type="EC" id="3.1.3.25" evidence="6"/>
<comment type="subcellular location">
    <subcellularLocation>
        <location evidence="3">Membrane</location>
        <topology evidence="3">Single-pass membrane protein</topology>
    </subcellularLocation>
</comment>
<dbReference type="GO" id="GO:0052834">
    <property type="term" value="F:inositol monophosphate phosphatase activity"/>
    <property type="evidence" value="ECO:0007669"/>
    <property type="project" value="UniProtKB-EC"/>
</dbReference>
<dbReference type="Pfam" id="PF00459">
    <property type="entry name" value="Inositol_P"/>
    <property type="match status" value="1"/>
</dbReference>
<evidence type="ECO:0000256" key="9">
    <source>
        <dbReference type="ARBA" id="ARBA00022801"/>
    </source>
</evidence>